<organism evidence="2 3">
    <name type="scientific">Dorcoceras hygrometricum</name>
    <dbReference type="NCBI Taxonomy" id="472368"/>
    <lineage>
        <taxon>Eukaryota</taxon>
        <taxon>Viridiplantae</taxon>
        <taxon>Streptophyta</taxon>
        <taxon>Embryophyta</taxon>
        <taxon>Tracheophyta</taxon>
        <taxon>Spermatophyta</taxon>
        <taxon>Magnoliopsida</taxon>
        <taxon>eudicotyledons</taxon>
        <taxon>Gunneridae</taxon>
        <taxon>Pentapetalae</taxon>
        <taxon>asterids</taxon>
        <taxon>lamiids</taxon>
        <taxon>Lamiales</taxon>
        <taxon>Gesneriaceae</taxon>
        <taxon>Didymocarpoideae</taxon>
        <taxon>Trichosporeae</taxon>
        <taxon>Loxocarpinae</taxon>
        <taxon>Dorcoceras</taxon>
    </lineage>
</organism>
<name>A0A2Z7CNG3_9LAMI</name>
<keyword evidence="3" id="KW-1185">Reference proteome</keyword>
<accession>A0A2Z7CNG3</accession>
<dbReference type="EMBL" id="KQ993834">
    <property type="protein sequence ID" value="KZV48622.1"/>
    <property type="molecule type" value="Genomic_DNA"/>
</dbReference>
<evidence type="ECO:0000313" key="3">
    <source>
        <dbReference type="Proteomes" id="UP000250235"/>
    </source>
</evidence>
<proteinExistence type="predicted"/>
<dbReference type="Proteomes" id="UP000250235">
    <property type="component" value="Unassembled WGS sequence"/>
</dbReference>
<sequence>MFLVDWAVKMRIRPPEFETSICDAKDHVSLMPPRRRSRGMGKFQESEGQNEDRHSSHSRTRSSLDEEDEVEGRGGQSRGRSPQFQQPSIGETQFRPFQQPGYPAGRGANPAGGAPDGG</sequence>
<feature type="region of interest" description="Disordered" evidence="1">
    <location>
        <begin position="15"/>
        <end position="118"/>
    </location>
</feature>
<evidence type="ECO:0000313" key="2">
    <source>
        <dbReference type="EMBL" id="KZV48622.1"/>
    </source>
</evidence>
<dbReference type="AlphaFoldDB" id="A0A2Z7CNG3"/>
<reference evidence="2 3" key="1">
    <citation type="journal article" date="2015" name="Proc. Natl. Acad. Sci. U.S.A.">
        <title>The resurrection genome of Boea hygrometrica: A blueprint for survival of dehydration.</title>
        <authorList>
            <person name="Xiao L."/>
            <person name="Yang G."/>
            <person name="Zhang L."/>
            <person name="Yang X."/>
            <person name="Zhao S."/>
            <person name="Ji Z."/>
            <person name="Zhou Q."/>
            <person name="Hu M."/>
            <person name="Wang Y."/>
            <person name="Chen M."/>
            <person name="Xu Y."/>
            <person name="Jin H."/>
            <person name="Xiao X."/>
            <person name="Hu G."/>
            <person name="Bao F."/>
            <person name="Hu Y."/>
            <person name="Wan P."/>
            <person name="Li L."/>
            <person name="Deng X."/>
            <person name="Kuang T."/>
            <person name="Xiang C."/>
            <person name="Zhu J.K."/>
            <person name="Oliver M.J."/>
            <person name="He Y."/>
        </authorList>
    </citation>
    <scope>NUCLEOTIDE SEQUENCE [LARGE SCALE GENOMIC DNA]</scope>
    <source>
        <strain evidence="3">cv. XS01</strain>
    </source>
</reference>
<feature type="compositionally biased region" description="Low complexity" evidence="1">
    <location>
        <begin position="100"/>
        <end position="118"/>
    </location>
</feature>
<gene>
    <name evidence="2" type="ORF">F511_09933</name>
</gene>
<evidence type="ECO:0000256" key="1">
    <source>
        <dbReference type="SAM" id="MobiDB-lite"/>
    </source>
</evidence>
<protein>
    <submittedName>
        <fullName evidence="2">Uncharacterized protein</fullName>
    </submittedName>
</protein>
<feature type="compositionally biased region" description="Low complexity" evidence="1">
    <location>
        <begin position="78"/>
        <end position="88"/>
    </location>
</feature>